<dbReference type="SUPFAM" id="SSF53335">
    <property type="entry name" value="S-adenosyl-L-methionine-dependent methyltransferases"/>
    <property type="match status" value="1"/>
</dbReference>
<sequence>MATSLRHRLLEGELMDDPDIDIQAHRAALRGLRRINVASRTAAALWPTIRRIARERRGEPLSLLDVATGGGDVAVALARRAQRDGIALRVEACDISSTALRVAEEQARRGGVEVRFFGQDILTEPLPASYDIIVSTLFLHHLSEAQIVELLEAWSCQTRHLIISDLLRSRTGYSLAYLGTRLLSLSPIVHVDGLKSVRAALTLPEAEALAHRAGLTGARFTRHWPSRFLMTWSRDTTSADNHPHEAHSCI</sequence>
<evidence type="ECO:0000259" key="4">
    <source>
        <dbReference type="Pfam" id="PF13649"/>
    </source>
</evidence>
<dbReference type="PANTHER" id="PTHR43464:SF19">
    <property type="entry name" value="UBIQUINONE BIOSYNTHESIS O-METHYLTRANSFERASE, MITOCHONDRIAL"/>
    <property type="match status" value="1"/>
</dbReference>
<gene>
    <name evidence="5" type="ORF">ACFOEI_03660</name>
</gene>
<name>A0ABV7LYS9_9GAMM</name>
<dbReference type="InterPro" id="IPR029063">
    <property type="entry name" value="SAM-dependent_MTases_sf"/>
</dbReference>
<dbReference type="Proteomes" id="UP001595640">
    <property type="component" value="Unassembled WGS sequence"/>
</dbReference>
<keyword evidence="1 5" id="KW-0489">Methyltransferase</keyword>
<dbReference type="GO" id="GO:0032259">
    <property type="term" value="P:methylation"/>
    <property type="evidence" value="ECO:0007669"/>
    <property type="project" value="UniProtKB-KW"/>
</dbReference>
<keyword evidence="6" id="KW-1185">Reference proteome</keyword>
<evidence type="ECO:0000313" key="6">
    <source>
        <dbReference type="Proteomes" id="UP001595640"/>
    </source>
</evidence>
<comment type="caution">
    <text evidence="5">The sequence shown here is derived from an EMBL/GenBank/DDBJ whole genome shotgun (WGS) entry which is preliminary data.</text>
</comment>
<dbReference type="Pfam" id="PF13649">
    <property type="entry name" value="Methyltransf_25"/>
    <property type="match status" value="1"/>
</dbReference>
<keyword evidence="2" id="KW-0808">Transferase</keyword>
<dbReference type="PANTHER" id="PTHR43464">
    <property type="entry name" value="METHYLTRANSFERASE"/>
    <property type="match status" value="1"/>
</dbReference>
<feature type="domain" description="Methyltransferase" evidence="4">
    <location>
        <begin position="64"/>
        <end position="154"/>
    </location>
</feature>
<proteinExistence type="predicted"/>
<reference evidence="6" key="1">
    <citation type="journal article" date="2019" name="Int. J. Syst. Evol. Microbiol.">
        <title>The Global Catalogue of Microorganisms (GCM) 10K type strain sequencing project: providing services to taxonomists for standard genome sequencing and annotation.</title>
        <authorList>
            <consortium name="The Broad Institute Genomics Platform"/>
            <consortium name="The Broad Institute Genome Sequencing Center for Infectious Disease"/>
            <person name="Wu L."/>
            <person name="Ma J."/>
        </authorList>
    </citation>
    <scope>NUCLEOTIDE SEQUENCE [LARGE SCALE GENOMIC DNA]</scope>
    <source>
        <strain evidence="6">KCTC 12847</strain>
    </source>
</reference>
<evidence type="ECO:0000256" key="1">
    <source>
        <dbReference type="ARBA" id="ARBA00022603"/>
    </source>
</evidence>
<dbReference type="EMBL" id="JBHRUH010000006">
    <property type="protein sequence ID" value="MFC3291168.1"/>
    <property type="molecule type" value="Genomic_DNA"/>
</dbReference>
<protein>
    <submittedName>
        <fullName evidence="5">Methyltransferase domain-containing protein</fullName>
    </submittedName>
</protein>
<accession>A0ABV7LYS9</accession>
<evidence type="ECO:0000256" key="3">
    <source>
        <dbReference type="ARBA" id="ARBA00022691"/>
    </source>
</evidence>
<organism evidence="5 6">
    <name type="scientific">Modicisalibacter luteus</name>
    <dbReference type="NCBI Taxonomy" id="453962"/>
    <lineage>
        <taxon>Bacteria</taxon>
        <taxon>Pseudomonadati</taxon>
        <taxon>Pseudomonadota</taxon>
        <taxon>Gammaproteobacteria</taxon>
        <taxon>Oceanospirillales</taxon>
        <taxon>Halomonadaceae</taxon>
        <taxon>Modicisalibacter</taxon>
    </lineage>
</organism>
<dbReference type="RefSeq" id="WP_019019954.1">
    <property type="nucleotide sequence ID" value="NZ_BMXD01000011.1"/>
</dbReference>
<keyword evidence="3" id="KW-0949">S-adenosyl-L-methionine</keyword>
<dbReference type="Gene3D" id="3.40.50.150">
    <property type="entry name" value="Vaccinia Virus protein VP39"/>
    <property type="match status" value="1"/>
</dbReference>
<dbReference type="CDD" id="cd02440">
    <property type="entry name" value="AdoMet_MTases"/>
    <property type="match status" value="1"/>
</dbReference>
<dbReference type="InterPro" id="IPR041698">
    <property type="entry name" value="Methyltransf_25"/>
</dbReference>
<dbReference type="GO" id="GO:0008168">
    <property type="term" value="F:methyltransferase activity"/>
    <property type="evidence" value="ECO:0007669"/>
    <property type="project" value="UniProtKB-KW"/>
</dbReference>
<evidence type="ECO:0000256" key="2">
    <source>
        <dbReference type="ARBA" id="ARBA00022679"/>
    </source>
</evidence>
<evidence type="ECO:0000313" key="5">
    <source>
        <dbReference type="EMBL" id="MFC3291168.1"/>
    </source>
</evidence>